<dbReference type="SUPFAM" id="SSF47413">
    <property type="entry name" value="lambda repressor-like DNA-binding domains"/>
    <property type="match status" value="1"/>
</dbReference>
<reference evidence="1" key="1">
    <citation type="submission" date="2021-10" db="EMBL/GenBank/DDBJ databases">
        <title>Anaerobic single-cell dispensing facilitates the cultivation of human gut bacteria.</title>
        <authorList>
            <person name="Afrizal A."/>
        </authorList>
    </citation>
    <scope>NUCLEOTIDE SEQUENCE</scope>
    <source>
        <strain evidence="1">CLA-AA-H250</strain>
    </source>
</reference>
<accession>A0AAE3AM97</accession>
<dbReference type="EMBL" id="JAJEQC010000009">
    <property type="protein sequence ID" value="MCC2137350.1"/>
    <property type="molecule type" value="Genomic_DNA"/>
</dbReference>
<gene>
    <name evidence="1" type="ORF">LKD31_10020</name>
</gene>
<dbReference type="RefSeq" id="WP_308449589.1">
    <property type="nucleotide sequence ID" value="NZ_JAJEQC010000009.1"/>
</dbReference>
<dbReference type="CDD" id="cd00093">
    <property type="entry name" value="HTH_XRE"/>
    <property type="match status" value="1"/>
</dbReference>
<dbReference type="AlphaFoldDB" id="A0AAE3AM97"/>
<evidence type="ECO:0000313" key="2">
    <source>
        <dbReference type="Proteomes" id="UP001199424"/>
    </source>
</evidence>
<comment type="caution">
    <text evidence="1">The sequence shown here is derived from an EMBL/GenBank/DDBJ whole genome shotgun (WGS) entry which is preliminary data.</text>
</comment>
<evidence type="ECO:0000313" key="1">
    <source>
        <dbReference type="EMBL" id="MCC2137350.1"/>
    </source>
</evidence>
<dbReference type="InterPro" id="IPR001387">
    <property type="entry name" value="Cro/C1-type_HTH"/>
</dbReference>
<dbReference type="GO" id="GO:0003677">
    <property type="term" value="F:DNA binding"/>
    <property type="evidence" value="ECO:0007669"/>
    <property type="project" value="InterPro"/>
</dbReference>
<protein>
    <submittedName>
        <fullName evidence="1">Helix-turn-helix domain-containing protein</fullName>
    </submittedName>
</protein>
<proteinExistence type="predicted"/>
<keyword evidence="2" id="KW-1185">Reference proteome</keyword>
<dbReference type="Proteomes" id="UP001199424">
    <property type="component" value="Unassembled WGS sequence"/>
</dbReference>
<name>A0AAE3AM97_9FIRM</name>
<sequence length="85" mass="9616">MRIRKKPLGDKNLVGARIESIRRNRGMKQKELLAQLQVRGVDINASALSKLEGQLRTVTDIELLAFAEILDVDVFWLLTGESQQL</sequence>
<organism evidence="1 2">
    <name type="scientific">Hominenteromicrobium mulieris</name>
    <dbReference type="NCBI Taxonomy" id="2885357"/>
    <lineage>
        <taxon>Bacteria</taxon>
        <taxon>Bacillati</taxon>
        <taxon>Bacillota</taxon>
        <taxon>Clostridia</taxon>
        <taxon>Eubacteriales</taxon>
        <taxon>Oscillospiraceae</taxon>
        <taxon>Hominenteromicrobium</taxon>
    </lineage>
</organism>
<dbReference type="InterPro" id="IPR010982">
    <property type="entry name" value="Lambda_DNA-bd_dom_sf"/>
</dbReference>
<dbReference type="Gene3D" id="1.10.260.40">
    <property type="entry name" value="lambda repressor-like DNA-binding domains"/>
    <property type="match status" value="1"/>
</dbReference>